<comment type="caution">
    <text evidence="2">The sequence shown here is derived from an EMBL/GenBank/DDBJ whole genome shotgun (WGS) entry which is preliminary data.</text>
</comment>
<keyword evidence="1" id="KW-0812">Transmembrane</keyword>
<accession>A0A4R8V2N3</accession>
<keyword evidence="1" id="KW-1133">Transmembrane helix</keyword>
<evidence type="ECO:0000313" key="2">
    <source>
        <dbReference type="EMBL" id="TFB75306.1"/>
    </source>
</evidence>
<organism evidence="2 3">
    <name type="scientific">Cryobacterium glaciale</name>
    <dbReference type="NCBI Taxonomy" id="1259145"/>
    <lineage>
        <taxon>Bacteria</taxon>
        <taxon>Bacillati</taxon>
        <taxon>Actinomycetota</taxon>
        <taxon>Actinomycetes</taxon>
        <taxon>Micrococcales</taxon>
        <taxon>Microbacteriaceae</taxon>
        <taxon>Cryobacterium</taxon>
    </lineage>
</organism>
<dbReference type="AlphaFoldDB" id="A0A4R8V2N3"/>
<feature type="transmembrane region" description="Helical" evidence="1">
    <location>
        <begin position="21"/>
        <end position="39"/>
    </location>
</feature>
<gene>
    <name evidence="2" type="ORF">E3O06_05630</name>
</gene>
<evidence type="ECO:0000256" key="1">
    <source>
        <dbReference type="SAM" id="Phobius"/>
    </source>
</evidence>
<reference evidence="2 3" key="1">
    <citation type="submission" date="2019-03" db="EMBL/GenBank/DDBJ databases">
        <title>Genomics of glacier-inhabiting Cryobacterium strains.</title>
        <authorList>
            <person name="Liu Q."/>
            <person name="Xin Y.-H."/>
        </authorList>
    </citation>
    <scope>NUCLEOTIDE SEQUENCE [LARGE SCALE GENOMIC DNA]</scope>
    <source>
        <strain evidence="2 3">HLT2-23</strain>
    </source>
</reference>
<sequence>MSEAESARLVIDSVGGVTRRVAVGFIYLATSIVFAYGILDVLPHVSDTPSLVPDFVPSDWLVLDTELQIPVIGALAAVAIGL</sequence>
<evidence type="ECO:0000313" key="3">
    <source>
        <dbReference type="Proteomes" id="UP000298173"/>
    </source>
</evidence>
<dbReference type="Proteomes" id="UP000298173">
    <property type="component" value="Unassembled WGS sequence"/>
</dbReference>
<proteinExistence type="predicted"/>
<dbReference type="EMBL" id="SOEY01000008">
    <property type="protein sequence ID" value="TFB75306.1"/>
    <property type="molecule type" value="Genomic_DNA"/>
</dbReference>
<keyword evidence="1" id="KW-0472">Membrane</keyword>
<name>A0A4R8V2N3_9MICO</name>
<keyword evidence="3" id="KW-1185">Reference proteome</keyword>
<dbReference type="RefSeq" id="WP_134501993.1">
    <property type="nucleotide sequence ID" value="NZ_SOEY01000008.1"/>
</dbReference>
<protein>
    <submittedName>
        <fullName evidence="2">Uncharacterized protein</fullName>
    </submittedName>
</protein>